<keyword evidence="2" id="KW-1185">Reference proteome</keyword>
<dbReference type="Proteomes" id="UP000724686">
    <property type="component" value="Unassembled WGS sequence"/>
</dbReference>
<evidence type="ECO:0000313" key="2">
    <source>
        <dbReference type="Proteomes" id="UP000724686"/>
    </source>
</evidence>
<sequence>MVRVSQIAVLILLAGFSTEASELEIKKQYGGIEEKAAPRILTKNFFSTKDLILRIVQTSSNHNLRSERRNCVFCHSGSEKI</sequence>
<accession>A0ABS2U700</accession>
<name>A0ABS2U700_9LEPT</name>
<dbReference type="EMBL" id="JAFFPU010000012">
    <property type="protein sequence ID" value="MBM9576141.1"/>
    <property type="molecule type" value="Genomic_DNA"/>
</dbReference>
<proteinExistence type="predicted"/>
<reference evidence="1 2" key="1">
    <citation type="submission" date="2021-02" db="EMBL/GenBank/DDBJ databases">
        <title>Leptospira ainlahdjerensis sp. nov., Leptospira ainazelensis sp. nov., Leptospira abararensis sp. nov. and Leptospira chreensis sp. nov., four new species isolated from water sources in Algeria.</title>
        <authorList>
            <person name="Amara Korba A."/>
            <person name="Kainiu M."/>
            <person name="Vincent A.T."/>
            <person name="Mariet J.-F."/>
            <person name="Veyrier F.J."/>
            <person name="Goarant C."/>
            <person name="Picardeau M."/>
        </authorList>
    </citation>
    <scope>NUCLEOTIDE SEQUENCE [LARGE SCALE GENOMIC DNA]</scope>
    <source>
        <strain evidence="1 2">201903070</strain>
    </source>
</reference>
<protein>
    <recommendedName>
        <fullName evidence="3">Cytochrome c domain-containing protein</fullName>
    </recommendedName>
</protein>
<gene>
    <name evidence="1" type="ORF">JWG45_03150</name>
</gene>
<dbReference type="RefSeq" id="WP_205278329.1">
    <property type="nucleotide sequence ID" value="NZ_JAFFPU010000012.1"/>
</dbReference>
<comment type="caution">
    <text evidence="1">The sequence shown here is derived from an EMBL/GenBank/DDBJ whole genome shotgun (WGS) entry which is preliminary data.</text>
</comment>
<organism evidence="1 2">
    <name type="scientific">Leptospira ainlahdjerensis</name>
    <dbReference type="NCBI Taxonomy" id="2810033"/>
    <lineage>
        <taxon>Bacteria</taxon>
        <taxon>Pseudomonadati</taxon>
        <taxon>Spirochaetota</taxon>
        <taxon>Spirochaetia</taxon>
        <taxon>Leptospirales</taxon>
        <taxon>Leptospiraceae</taxon>
        <taxon>Leptospira</taxon>
    </lineage>
</organism>
<evidence type="ECO:0000313" key="1">
    <source>
        <dbReference type="EMBL" id="MBM9576141.1"/>
    </source>
</evidence>
<evidence type="ECO:0008006" key="3">
    <source>
        <dbReference type="Google" id="ProtNLM"/>
    </source>
</evidence>